<organism evidence="16 17">
    <name type="scientific">Nezara viridula</name>
    <name type="common">Southern green stink bug</name>
    <name type="synonym">Cimex viridulus</name>
    <dbReference type="NCBI Taxonomy" id="85310"/>
    <lineage>
        <taxon>Eukaryota</taxon>
        <taxon>Metazoa</taxon>
        <taxon>Ecdysozoa</taxon>
        <taxon>Arthropoda</taxon>
        <taxon>Hexapoda</taxon>
        <taxon>Insecta</taxon>
        <taxon>Pterygota</taxon>
        <taxon>Neoptera</taxon>
        <taxon>Paraneoptera</taxon>
        <taxon>Hemiptera</taxon>
        <taxon>Heteroptera</taxon>
        <taxon>Panheteroptera</taxon>
        <taxon>Pentatomomorpha</taxon>
        <taxon>Pentatomoidea</taxon>
        <taxon>Pentatomidae</taxon>
        <taxon>Pentatominae</taxon>
        <taxon>Nezara</taxon>
    </lineage>
</organism>
<dbReference type="InterPro" id="IPR050561">
    <property type="entry name" value="PTP"/>
</dbReference>
<dbReference type="OrthoDB" id="19045at2759"/>
<dbReference type="EC" id="3.1.3.16" evidence="5"/>
<name>A0A9P0HVA5_NEZVI</name>
<dbReference type="Proteomes" id="UP001152798">
    <property type="component" value="Chromosome 7"/>
</dbReference>
<dbReference type="InterPro" id="IPR020422">
    <property type="entry name" value="TYR_PHOSPHATASE_DUAL_dom"/>
</dbReference>
<dbReference type="GO" id="GO:0004722">
    <property type="term" value="F:protein serine/threonine phosphatase activity"/>
    <property type="evidence" value="ECO:0007669"/>
    <property type="project" value="UniProtKB-EC"/>
</dbReference>
<reference evidence="16" key="1">
    <citation type="submission" date="2022-01" db="EMBL/GenBank/DDBJ databases">
        <authorList>
            <person name="King R."/>
        </authorList>
    </citation>
    <scope>NUCLEOTIDE SEQUENCE</scope>
</reference>
<comment type="function">
    <text evidence="12">Protein phosphatase that mediates dephosphorylation of proteins phosphorylated on Tyr and Ser/Thr residues. In vitro, it can dephosphorylate p44-ERK1 (MAPK3) but not p54 SAPK-beta (MAPK10) in vitro. Able to enhance activation of JNK and p38 (MAPK14).</text>
</comment>
<evidence type="ECO:0000256" key="11">
    <source>
        <dbReference type="ARBA" id="ARBA00048336"/>
    </source>
</evidence>
<evidence type="ECO:0000256" key="14">
    <source>
        <dbReference type="ARBA" id="ARBA00081937"/>
    </source>
</evidence>
<evidence type="ECO:0000259" key="15">
    <source>
        <dbReference type="PROSITE" id="PS50056"/>
    </source>
</evidence>
<evidence type="ECO:0000256" key="1">
    <source>
        <dbReference type="ARBA" id="ARBA00004123"/>
    </source>
</evidence>
<dbReference type="InterPro" id="IPR000387">
    <property type="entry name" value="Tyr_Pase_dom"/>
</dbReference>
<comment type="catalytic activity">
    <reaction evidence="11">
        <text>O-phospho-L-threonyl-[protein] + H2O = L-threonyl-[protein] + phosphate</text>
        <dbReference type="Rhea" id="RHEA:47004"/>
        <dbReference type="Rhea" id="RHEA-COMP:11060"/>
        <dbReference type="Rhea" id="RHEA-COMP:11605"/>
        <dbReference type="ChEBI" id="CHEBI:15377"/>
        <dbReference type="ChEBI" id="CHEBI:30013"/>
        <dbReference type="ChEBI" id="CHEBI:43474"/>
        <dbReference type="ChEBI" id="CHEBI:61977"/>
        <dbReference type="EC" id="3.1.3.16"/>
    </reaction>
</comment>
<dbReference type="PANTHER" id="PTHR23339">
    <property type="entry name" value="TYROSINE SPECIFIC PROTEIN PHOSPHATASE AND DUAL SPECIFICITY PROTEIN PHOSPHATASE"/>
    <property type="match status" value="1"/>
</dbReference>
<keyword evidence="6" id="KW-0963">Cytoplasm</keyword>
<dbReference type="GO" id="GO:0005829">
    <property type="term" value="C:cytosol"/>
    <property type="evidence" value="ECO:0007669"/>
    <property type="project" value="UniProtKB-SubCell"/>
</dbReference>
<dbReference type="EC" id="3.1.3.48" evidence="4"/>
<evidence type="ECO:0000256" key="7">
    <source>
        <dbReference type="ARBA" id="ARBA00022801"/>
    </source>
</evidence>
<dbReference type="GO" id="GO:0005634">
    <property type="term" value="C:nucleus"/>
    <property type="evidence" value="ECO:0007669"/>
    <property type="project" value="UniProtKB-SubCell"/>
</dbReference>
<sequence>MSSELDSVDSIPPWNFKWVVKGELAIMGYPKSKENIKYLVENGIVHLVSLSPEKQPPFEYFPFNFRWTPIDVLEYEPPSMDQIHAFINTCKVALFNKEGLAVHCRLGRGRSGTMAACYLVGIYNQKPDRAVTTIRMLQPGAIETYSQEKMVRTYYDVVRSREEEQLMEEVEAFIGRLPRPKWDFKFRPRRIIDELDF</sequence>
<dbReference type="EMBL" id="OV725083">
    <property type="protein sequence ID" value="CAH1408288.1"/>
    <property type="molecule type" value="Genomic_DNA"/>
</dbReference>
<keyword evidence="8" id="KW-0904">Protein phosphatase</keyword>
<comment type="subcellular location">
    <subcellularLocation>
        <location evidence="2">Cytoplasm</location>
        <location evidence="2">Cytosol</location>
    </subcellularLocation>
    <subcellularLocation>
        <location evidence="1">Nucleus</location>
    </subcellularLocation>
</comment>
<protein>
    <recommendedName>
        <fullName evidence="13">Dual specificity protein phosphatase 23</fullName>
        <ecNumber evidence="5">3.1.3.16</ecNumber>
        <ecNumber evidence="4">3.1.3.48</ecNumber>
    </recommendedName>
    <alternativeName>
        <fullName evidence="14">Low molecular mass dual specificity phosphatase 3</fullName>
    </alternativeName>
</protein>
<keyword evidence="9" id="KW-0539">Nucleus</keyword>
<keyword evidence="7" id="KW-0378">Hydrolase</keyword>
<dbReference type="SUPFAM" id="SSF52799">
    <property type="entry name" value="(Phosphotyrosine protein) phosphatases II"/>
    <property type="match status" value="1"/>
</dbReference>
<evidence type="ECO:0000256" key="2">
    <source>
        <dbReference type="ARBA" id="ARBA00004514"/>
    </source>
</evidence>
<feature type="domain" description="Tyrosine specific protein phosphatases" evidence="15">
    <location>
        <begin position="84"/>
        <end position="149"/>
    </location>
</feature>
<keyword evidence="17" id="KW-1185">Reference proteome</keyword>
<evidence type="ECO:0000313" key="16">
    <source>
        <dbReference type="EMBL" id="CAH1408288.1"/>
    </source>
</evidence>
<dbReference type="AlphaFoldDB" id="A0A9P0HVA5"/>
<dbReference type="PROSITE" id="PS50056">
    <property type="entry name" value="TYR_PHOSPHATASE_2"/>
    <property type="match status" value="1"/>
</dbReference>
<comment type="similarity">
    <text evidence="3">Belongs to the protein-tyrosine phosphatase family. Non-receptor class dual specificity subfamily.</text>
</comment>
<gene>
    <name evidence="16" type="ORF">NEZAVI_LOCUS15850</name>
</gene>
<dbReference type="PROSITE" id="PS00383">
    <property type="entry name" value="TYR_PHOSPHATASE_1"/>
    <property type="match status" value="1"/>
</dbReference>
<dbReference type="InterPro" id="IPR016130">
    <property type="entry name" value="Tyr_Pase_AS"/>
</dbReference>
<dbReference type="SMART" id="SM00195">
    <property type="entry name" value="DSPc"/>
    <property type="match status" value="1"/>
</dbReference>
<accession>A0A9P0HVA5</accession>
<evidence type="ECO:0000256" key="12">
    <source>
        <dbReference type="ARBA" id="ARBA00053915"/>
    </source>
</evidence>
<evidence type="ECO:0000256" key="6">
    <source>
        <dbReference type="ARBA" id="ARBA00022490"/>
    </source>
</evidence>
<comment type="catalytic activity">
    <reaction evidence="10">
        <text>O-phospho-L-seryl-[protein] + H2O = L-seryl-[protein] + phosphate</text>
        <dbReference type="Rhea" id="RHEA:20629"/>
        <dbReference type="Rhea" id="RHEA-COMP:9863"/>
        <dbReference type="Rhea" id="RHEA-COMP:11604"/>
        <dbReference type="ChEBI" id="CHEBI:15377"/>
        <dbReference type="ChEBI" id="CHEBI:29999"/>
        <dbReference type="ChEBI" id="CHEBI:43474"/>
        <dbReference type="ChEBI" id="CHEBI:83421"/>
        <dbReference type="EC" id="3.1.3.16"/>
    </reaction>
</comment>
<evidence type="ECO:0000313" key="17">
    <source>
        <dbReference type="Proteomes" id="UP001152798"/>
    </source>
</evidence>
<evidence type="ECO:0000256" key="10">
    <source>
        <dbReference type="ARBA" id="ARBA00047761"/>
    </source>
</evidence>
<evidence type="ECO:0000256" key="4">
    <source>
        <dbReference type="ARBA" id="ARBA00013064"/>
    </source>
</evidence>
<dbReference type="InterPro" id="IPR029021">
    <property type="entry name" value="Prot-tyrosine_phosphatase-like"/>
</dbReference>
<dbReference type="FunFam" id="3.90.190.10:FF:000063">
    <property type="entry name" value="Dual specificity phosphatase 23"/>
    <property type="match status" value="1"/>
</dbReference>
<dbReference type="GO" id="GO:0004725">
    <property type="term" value="F:protein tyrosine phosphatase activity"/>
    <property type="evidence" value="ECO:0007669"/>
    <property type="project" value="UniProtKB-EC"/>
</dbReference>
<evidence type="ECO:0000256" key="9">
    <source>
        <dbReference type="ARBA" id="ARBA00023242"/>
    </source>
</evidence>
<evidence type="ECO:0000256" key="8">
    <source>
        <dbReference type="ARBA" id="ARBA00022912"/>
    </source>
</evidence>
<proteinExistence type="inferred from homology"/>
<evidence type="ECO:0000256" key="5">
    <source>
        <dbReference type="ARBA" id="ARBA00013081"/>
    </source>
</evidence>
<evidence type="ECO:0000256" key="3">
    <source>
        <dbReference type="ARBA" id="ARBA00008601"/>
    </source>
</evidence>
<evidence type="ECO:0000256" key="13">
    <source>
        <dbReference type="ARBA" id="ARBA00068789"/>
    </source>
</evidence>
<dbReference type="Gene3D" id="3.90.190.10">
    <property type="entry name" value="Protein tyrosine phosphatase superfamily"/>
    <property type="match status" value="1"/>
</dbReference>
<dbReference type="InterPro" id="IPR057023">
    <property type="entry name" value="PTP-SAK"/>
</dbReference>
<dbReference type="Pfam" id="PF22784">
    <property type="entry name" value="PTP-SAK"/>
    <property type="match status" value="1"/>
</dbReference>